<protein>
    <submittedName>
        <fullName evidence="1">Uncharacterized protein</fullName>
    </submittedName>
</protein>
<evidence type="ECO:0000313" key="2">
    <source>
        <dbReference type="Proteomes" id="UP000664034"/>
    </source>
</evidence>
<evidence type="ECO:0000313" key="1">
    <source>
        <dbReference type="EMBL" id="MBO0936473.1"/>
    </source>
</evidence>
<sequence length="128" mass="15251">MTTTEASLLPTLLGQMIDELAGSQWYYWLHANYFDIQPPTKRTQTRWWQAPLFFDDDALRNPVIAVDALLIDVILINKLPAEWERIRIDYSQIYSLKRFNRHQQRMQTDEYLLYYDAAKLQMPPLDKA</sequence>
<dbReference type="RefSeq" id="WP_207364034.1">
    <property type="nucleotide sequence ID" value="NZ_JAFMYV010000003.1"/>
</dbReference>
<dbReference type="Proteomes" id="UP000664034">
    <property type="component" value="Unassembled WGS sequence"/>
</dbReference>
<comment type="caution">
    <text evidence="1">The sequence shown here is derived from an EMBL/GenBank/DDBJ whole genome shotgun (WGS) entry which is preliminary data.</text>
</comment>
<dbReference type="AlphaFoldDB" id="A0A939K499"/>
<keyword evidence="2" id="KW-1185">Reference proteome</keyword>
<gene>
    <name evidence="1" type="ORF">J2I47_07955</name>
</gene>
<organism evidence="1 2">
    <name type="scientific">Fibrella rubiginis</name>
    <dbReference type="NCBI Taxonomy" id="2817060"/>
    <lineage>
        <taxon>Bacteria</taxon>
        <taxon>Pseudomonadati</taxon>
        <taxon>Bacteroidota</taxon>
        <taxon>Cytophagia</taxon>
        <taxon>Cytophagales</taxon>
        <taxon>Spirosomataceae</taxon>
        <taxon>Fibrella</taxon>
    </lineage>
</organism>
<proteinExistence type="predicted"/>
<reference evidence="1" key="1">
    <citation type="submission" date="2021-03" db="EMBL/GenBank/DDBJ databases">
        <title>Fibrella sp. HMF5335 genome sequencing and assembly.</title>
        <authorList>
            <person name="Kang H."/>
            <person name="Kim H."/>
            <person name="Bae S."/>
            <person name="Joh K."/>
        </authorList>
    </citation>
    <scope>NUCLEOTIDE SEQUENCE</scope>
    <source>
        <strain evidence="1">HMF5335</strain>
    </source>
</reference>
<dbReference type="EMBL" id="JAFMYV010000003">
    <property type="protein sequence ID" value="MBO0936473.1"/>
    <property type="molecule type" value="Genomic_DNA"/>
</dbReference>
<name>A0A939K499_9BACT</name>
<accession>A0A939K499</accession>